<feature type="region of interest" description="Disordered" evidence="1">
    <location>
        <begin position="230"/>
        <end position="257"/>
    </location>
</feature>
<sequence>MEFLHLSKDTLVDWSLLPQVELVSDSEDNVEVATVKVQEWRRREEEAKRQEEEAKAEWRRQKEAEEAWKAEEVRRQEEEYRAEMAHQMEIARRQEEAERQRVIDEVQEQMEWPWVVGPRGREKRKKAHTMTEEGDDDDETEEVFRVPRVMAEEQRDALGMLTQALAQVVERMVAAEAHDEERLVMEWETEERLEMDQVQLSIAQQQTEDLWKMGTLMQSPFVYLSKGKERVVETEAEAEEGGEEADNEDEDAQGEEE</sequence>
<dbReference type="HOGENOM" id="CLU_068520_0_0_1"/>
<dbReference type="Proteomes" id="UP000053989">
    <property type="component" value="Unassembled WGS sequence"/>
</dbReference>
<feature type="compositionally biased region" description="Acidic residues" evidence="1">
    <location>
        <begin position="234"/>
        <end position="257"/>
    </location>
</feature>
<evidence type="ECO:0000256" key="1">
    <source>
        <dbReference type="SAM" id="MobiDB-lite"/>
    </source>
</evidence>
<proteinExistence type="predicted"/>
<reference evidence="3" key="2">
    <citation type="submission" date="2015-01" db="EMBL/GenBank/DDBJ databases">
        <title>Evolutionary Origins and Diversification of the Mycorrhizal Mutualists.</title>
        <authorList>
            <consortium name="DOE Joint Genome Institute"/>
            <consortium name="Mycorrhizal Genomics Consortium"/>
            <person name="Kohler A."/>
            <person name="Kuo A."/>
            <person name="Nagy L.G."/>
            <person name="Floudas D."/>
            <person name="Copeland A."/>
            <person name="Barry K.W."/>
            <person name="Cichocki N."/>
            <person name="Veneault-Fourrey C."/>
            <person name="LaButti K."/>
            <person name="Lindquist E.A."/>
            <person name="Lipzen A."/>
            <person name="Lundell T."/>
            <person name="Morin E."/>
            <person name="Murat C."/>
            <person name="Riley R."/>
            <person name="Ohm R."/>
            <person name="Sun H."/>
            <person name="Tunlid A."/>
            <person name="Henrissat B."/>
            <person name="Grigoriev I.V."/>
            <person name="Hibbett D.S."/>
            <person name="Martin F."/>
        </authorList>
    </citation>
    <scope>NUCLEOTIDE SEQUENCE [LARGE SCALE GENOMIC DNA]</scope>
    <source>
        <strain evidence="3">Foug A</strain>
    </source>
</reference>
<evidence type="ECO:0000313" key="3">
    <source>
        <dbReference type="Proteomes" id="UP000053989"/>
    </source>
</evidence>
<feature type="region of interest" description="Disordered" evidence="1">
    <location>
        <begin position="42"/>
        <end position="62"/>
    </location>
</feature>
<dbReference type="EMBL" id="KN822231">
    <property type="protein sequence ID" value="KIM51954.1"/>
    <property type="molecule type" value="Genomic_DNA"/>
</dbReference>
<protein>
    <submittedName>
        <fullName evidence="2">Uncharacterized protein</fullName>
    </submittedName>
</protein>
<gene>
    <name evidence="2" type="ORF">SCLCIDRAFT_33011</name>
</gene>
<evidence type="ECO:0000313" key="2">
    <source>
        <dbReference type="EMBL" id="KIM51954.1"/>
    </source>
</evidence>
<dbReference type="AlphaFoldDB" id="A0A0C3D6B2"/>
<accession>A0A0C3D6B2</accession>
<name>A0A0C3D6B2_9AGAM</name>
<dbReference type="InParanoid" id="A0A0C3D6B2"/>
<organism evidence="2 3">
    <name type="scientific">Scleroderma citrinum Foug A</name>
    <dbReference type="NCBI Taxonomy" id="1036808"/>
    <lineage>
        <taxon>Eukaryota</taxon>
        <taxon>Fungi</taxon>
        <taxon>Dikarya</taxon>
        <taxon>Basidiomycota</taxon>
        <taxon>Agaricomycotina</taxon>
        <taxon>Agaricomycetes</taxon>
        <taxon>Agaricomycetidae</taxon>
        <taxon>Boletales</taxon>
        <taxon>Sclerodermatineae</taxon>
        <taxon>Sclerodermataceae</taxon>
        <taxon>Scleroderma</taxon>
    </lineage>
</organism>
<reference evidence="2 3" key="1">
    <citation type="submission" date="2014-04" db="EMBL/GenBank/DDBJ databases">
        <authorList>
            <consortium name="DOE Joint Genome Institute"/>
            <person name="Kuo A."/>
            <person name="Kohler A."/>
            <person name="Nagy L.G."/>
            <person name="Floudas D."/>
            <person name="Copeland A."/>
            <person name="Barry K.W."/>
            <person name="Cichocki N."/>
            <person name="Veneault-Fourrey C."/>
            <person name="LaButti K."/>
            <person name="Lindquist E.A."/>
            <person name="Lipzen A."/>
            <person name="Lundell T."/>
            <person name="Morin E."/>
            <person name="Murat C."/>
            <person name="Sun H."/>
            <person name="Tunlid A."/>
            <person name="Henrissat B."/>
            <person name="Grigoriev I.V."/>
            <person name="Hibbett D.S."/>
            <person name="Martin F."/>
            <person name="Nordberg H.P."/>
            <person name="Cantor M.N."/>
            <person name="Hua S.X."/>
        </authorList>
    </citation>
    <scope>NUCLEOTIDE SEQUENCE [LARGE SCALE GENOMIC DNA]</scope>
    <source>
        <strain evidence="2 3">Foug A</strain>
    </source>
</reference>
<keyword evidence="3" id="KW-1185">Reference proteome</keyword>